<dbReference type="AlphaFoldDB" id="A0A1G8ND02"/>
<evidence type="ECO:0000313" key="3">
    <source>
        <dbReference type="Proteomes" id="UP000182894"/>
    </source>
</evidence>
<organism evidence="2 3">
    <name type="scientific">Pseudomonas abietaniphila</name>
    <dbReference type="NCBI Taxonomy" id="89065"/>
    <lineage>
        <taxon>Bacteria</taxon>
        <taxon>Pseudomonadati</taxon>
        <taxon>Pseudomonadota</taxon>
        <taxon>Gammaproteobacteria</taxon>
        <taxon>Pseudomonadales</taxon>
        <taxon>Pseudomonadaceae</taxon>
        <taxon>Pseudomonas</taxon>
    </lineage>
</organism>
<keyword evidence="3" id="KW-1185">Reference proteome</keyword>
<feature type="transmembrane region" description="Helical" evidence="1">
    <location>
        <begin position="6"/>
        <end position="30"/>
    </location>
</feature>
<dbReference type="RefSeq" id="WP_074757194.1">
    <property type="nucleotide sequence ID" value="NZ_FNCO01000017.1"/>
</dbReference>
<gene>
    <name evidence="2" type="ORF">SAMN05216605_11743</name>
</gene>
<protein>
    <submittedName>
        <fullName evidence="2">Uncharacterized protein</fullName>
    </submittedName>
</protein>
<evidence type="ECO:0000313" key="2">
    <source>
        <dbReference type="EMBL" id="SDI78038.1"/>
    </source>
</evidence>
<proteinExistence type="predicted"/>
<dbReference type="EMBL" id="FNCO01000017">
    <property type="protein sequence ID" value="SDI78038.1"/>
    <property type="molecule type" value="Genomic_DNA"/>
</dbReference>
<sequence length="125" mass="14109">MDAKFILDWSMVLSMVILLVDGAVSLWAALFRLEQIEDALGNCQIIIDSRRQRQNLGLQGRQWRYATATGALLFTKMYARKGLVDPDDVKNMPIHLKRWAIIPNVTGAVLLLVMFVQLLLAGKIL</sequence>
<dbReference type="OrthoDB" id="6998904at2"/>
<feature type="transmembrane region" description="Helical" evidence="1">
    <location>
        <begin position="99"/>
        <end position="120"/>
    </location>
</feature>
<keyword evidence="1" id="KW-1133">Transmembrane helix</keyword>
<accession>A0A1G8ND02</accession>
<keyword evidence="1" id="KW-0812">Transmembrane</keyword>
<dbReference type="STRING" id="89065.SAMN05216605_11743"/>
<name>A0A1G8ND02_9PSED</name>
<dbReference type="Proteomes" id="UP000182894">
    <property type="component" value="Unassembled WGS sequence"/>
</dbReference>
<reference evidence="3" key="1">
    <citation type="submission" date="2016-10" db="EMBL/GenBank/DDBJ databases">
        <authorList>
            <person name="Varghese N."/>
            <person name="Submissions S."/>
        </authorList>
    </citation>
    <scope>NUCLEOTIDE SEQUENCE [LARGE SCALE GENOMIC DNA]</scope>
    <source>
        <strain evidence="3">ATCC 700689</strain>
    </source>
</reference>
<keyword evidence="1" id="KW-0472">Membrane</keyword>
<evidence type="ECO:0000256" key="1">
    <source>
        <dbReference type="SAM" id="Phobius"/>
    </source>
</evidence>